<feature type="transmembrane region" description="Helical" evidence="7">
    <location>
        <begin position="342"/>
        <end position="360"/>
    </location>
</feature>
<dbReference type="Pfam" id="PF07690">
    <property type="entry name" value="MFS_1"/>
    <property type="match status" value="1"/>
</dbReference>
<comment type="subcellular location">
    <subcellularLocation>
        <location evidence="1">Cell membrane</location>
        <topology evidence="1">Multi-pass membrane protein</topology>
    </subcellularLocation>
</comment>
<evidence type="ECO:0000313" key="9">
    <source>
        <dbReference type="EMBL" id="MBO4205251.1"/>
    </source>
</evidence>
<dbReference type="SUPFAM" id="SSF103473">
    <property type="entry name" value="MFS general substrate transporter"/>
    <property type="match status" value="1"/>
</dbReference>
<organism evidence="9 10">
    <name type="scientific">Micromonospora echinofusca</name>
    <dbReference type="NCBI Taxonomy" id="47858"/>
    <lineage>
        <taxon>Bacteria</taxon>
        <taxon>Bacillati</taxon>
        <taxon>Actinomycetota</taxon>
        <taxon>Actinomycetes</taxon>
        <taxon>Micromonosporales</taxon>
        <taxon>Micromonosporaceae</taxon>
        <taxon>Micromonospora</taxon>
    </lineage>
</organism>
<feature type="transmembrane region" description="Helical" evidence="7">
    <location>
        <begin position="305"/>
        <end position="322"/>
    </location>
</feature>
<dbReference type="InterPro" id="IPR011701">
    <property type="entry name" value="MFS"/>
</dbReference>
<dbReference type="PANTHER" id="PTHR23517:SF2">
    <property type="entry name" value="MULTIDRUG RESISTANCE PROTEIN MDTH"/>
    <property type="match status" value="1"/>
</dbReference>
<name>A0ABS3VLA5_MICEH</name>
<evidence type="ECO:0000256" key="1">
    <source>
        <dbReference type="ARBA" id="ARBA00004651"/>
    </source>
</evidence>
<feature type="transmembrane region" description="Helical" evidence="7">
    <location>
        <begin position="174"/>
        <end position="195"/>
    </location>
</feature>
<dbReference type="RefSeq" id="WP_208811437.1">
    <property type="nucleotide sequence ID" value="NZ_WVUH01000019.1"/>
</dbReference>
<evidence type="ECO:0000256" key="5">
    <source>
        <dbReference type="ARBA" id="ARBA00022989"/>
    </source>
</evidence>
<evidence type="ECO:0000256" key="2">
    <source>
        <dbReference type="ARBA" id="ARBA00022448"/>
    </source>
</evidence>
<evidence type="ECO:0000313" key="10">
    <source>
        <dbReference type="Proteomes" id="UP000823521"/>
    </source>
</evidence>
<feature type="domain" description="Major facilitator superfamily (MFS) profile" evidence="8">
    <location>
        <begin position="19"/>
        <end position="396"/>
    </location>
</feature>
<protein>
    <submittedName>
        <fullName evidence="9">MFS transporter</fullName>
    </submittedName>
</protein>
<evidence type="ECO:0000256" key="6">
    <source>
        <dbReference type="ARBA" id="ARBA00023136"/>
    </source>
</evidence>
<feature type="transmembrane region" description="Helical" evidence="7">
    <location>
        <begin position="247"/>
        <end position="270"/>
    </location>
</feature>
<dbReference type="Proteomes" id="UP000823521">
    <property type="component" value="Unassembled WGS sequence"/>
</dbReference>
<feature type="transmembrane region" description="Helical" evidence="7">
    <location>
        <begin position="282"/>
        <end position="299"/>
    </location>
</feature>
<evidence type="ECO:0000256" key="4">
    <source>
        <dbReference type="ARBA" id="ARBA00022692"/>
    </source>
</evidence>
<proteinExistence type="predicted"/>
<keyword evidence="2" id="KW-0813">Transport</keyword>
<evidence type="ECO:0000256" key="3">
    <source>
        <dbReference type="ARBA" id="ARBA00022475"/>
    </source>
</evidence>
<keyword evidence="4 7" id="KW-0812">Transmembrane</keyword>
<dbReference type="PANTHER" id="PTHR23517">
    <property type="entry name" value="RESISTANCE PROTEIN MDTM, PUTATIVE-RELATED-RELATED"/>
    <property type="match status" value="1"/>
</dbReference>
<comment type="caution">
    <text evidence="9">The sequence shown here is derived from an EMBL/GenBank/DDBJ whole genome shotgun (WGS) entry which is preliminary data.</text>
</comment>
<evidence type="ECO:0000256" key="7">
    <source>
        <dbReference type="SAM" id="Phobius"/>
    </source>
</evidence>
<feature type="transmembrane region" description="Helical" evidence="7">
    <location>
        <begin position="57"/>
        <end position="74"/>
    </location>
</feature>
<feature type="transmembrane region" description="Helical" evidence="7">
    <location>
        <begin position="23"/>
        <end position="45"/>
    </location>
</feature>
<gene>
    <name evidence="9" type="ORF">GSF22_04385</name>
</gene>
<keyword evidence="6 7" id="KW-0472">Membrane</keyword>
<feature type="transmembrane region" description="Helical" evidence="7">
    <location>
        <begin position="149"/>
        <end position="168"/>
    </location>
</feature>
<keyword evidence="3" id="KW-1003">Cell membrane</keyword>
<dbReference type="InterPro" id="IPR020846">
    <property type="entry name" value="MFS_dom"/>
</dbReference>
<dbReference type="PROSITE" id="PS50850">
    <property type="entry name" value="MFS"/>
    <property type="match status" value="1"/>
</dbReference>
<evidence type="ECO:0000259" key="8">
    <source>
        <dbReference type="PROSITE" id="PS50850"/>
    </source>
</evidence>
<reference evidence="9 10" key="1">
    <citation type="submission" date="2019-12" db="EMBL/GenBank/DDBJ databases">
        <title>Whole genome sequencing of endophytic Actinobacterium Micromonospora sp. MPMI6T.</title>
        <authorList>
            <person name="Evv R."/>
            <person name="Podile A.R."/>
        </authorList>
    </citation>
    <scope>NUCLEOTIDE SEQUENCE [LARGE SCALE GENOMIC DNA]</scope>
    <source>
        <strain evidence="9 10">MPMI6</strain>
    </source>
</reference>
<feature type="transmembrane region" description="Helical" evidence="7">
    <location>
        <begin position="372"/>
        <end position="391"/>
    </location>
</feature>
<feature type="transmembrane region" description="Helical" evidence="7">
    <location>
        <begin position="216"/>
        <end position="235"/>
    </location>
</feature>
<dbReference type="EMBL" id="WVUH01000019">
    <property type="protein sequence ID" value="MBO4205251.1"/>
    <property type="molecule type" value="Genomic_DNA"/>
</dbReference>
<keyword evidence="5 7" id="KW-1133">Transmembrane helix</keyword>
<dbReference type="InterPro" id="IPR050171">
    <property type="entry name" value="MFS_Transporters"/>
</dbReference>
<sequence length="402" mass="41393">MRPLGSVVERVVGDEIPGPLRPILTSILVNFTALGLFGIFFGPWLTTELHAPAGTAALAYVVAGIGGIVGGYLGGRASDRYGPRPVIAVGAAVQTAACLALLIPGLGVPAAAVLLVVVTSTQPVRGVAQRTALVRAAAADRREAAFAGYRLVVNLGALAGPLAGAALLQADWWALHLGLAVLFGCSLLLGLRVAPGRPEAGATTDRPGAGAALRDPRLWVVLFATTAAWTVMYTYELVLPIVLTQSYGISPATWGLLYGLGPAMVVLLQLRVTRWLAPVPSVFRLVAGVALMGGAFLVLLGTVDLPVLLVLIVLFMLGDLVWGPVSDDLAVAIAPPGRQGTYLGVVTASIWLGGALAPGIGLPVRERYGESVLWIGVAVLATVAGVSYATIGRRTRASQSSS</sequence>
<dbReference type="Gene3D" id="1.20.1250.20">
    <property type="entry name" value="MFS general substrate transporter like domains"/>
    <property type="match status" value="1"/>
</dbReference>
<dbReference type="InterPro" id="IPR036259">
    <property type="entry name" value="MFS_trans_sf"/>
</dbReference>
<keyword evidence="10" id="KW-1185">Reference proteome</keyword>
<accession>A0ABS3VLA5</accession>